<dbReference type="PANTHER" id="PTHR37984:SF5">
    <property type="entry name" value="PROTEIN NYNRIN-LIKE"/>
    <property type="match status" value="1"/>
</dbReference>
<keyword evidence="5" id="KW-1185">Reference proteome</keyword>
<name>A0A0N5C180_STREA</name>
<dbReference type="GO" id="GO:0015074">
    <property type="term" value="P:DNA integration"/>
    <property type="evidence" value="ECO:0007669"/>
    <property type="project" value="InterPro"/>
</dbReference>
<dbReference type="Pfam" id="PF17919">
    <property type="entry name" value="RT_RNaseH_2"/>
    <property type="match status" value="1"/>
</dbReference>
<reference evidence="6" key="1">
    <citation type="submission" date="2017-02" db="UniProtKB">
        <authorList>
            <consortium name="WormBaseParasite"/>
        </authorList>
    </citation>
    <scope>IDENTIFICATION</scope>
</reference>
<dbReference type="EC" id="2.7.7.49" evidence="1"/>
<dbReference type="WBParaSite" id="SPAL_0001175800.1">
    <property type="protein sequence ID" value="SPAL_0001175800.1"/>
    <property type="gene ID" value="SPAL_0001175800"/>
</dbReference>
<dbReference type="PANTHER" id="PTHR37984">
    <property type="entry name" value="PROTEIN CBG26694"/>
    <property type="match status" value="1"/>
</dbReference>
<dbReference type="SUPFAM" id="SSF53098">
    <property type="entry name" value="Ribonuclease H-like"/>
    <property type="match status" value="1"/>
</dbReference>
<evidence type="ECO:0000259" key="4">
    <source>
        <dbReference type="PROSITE" id="PS50994"/>
    </source>
</evidence>
<evidence type="ECO:0000256" key="1">
    <source>
        <dbReference type="ARBA" id="ARBA00012493"/>
    </source>
</evidence>
<dbReference type="CDD" id="cd09274">
    <property type="entry name" value="RNase_HI_RT_Ty3"/>
    <property type="match status" value="1"/>
</dbReference>
<sequence>MVLDQLRSHCLKINANKSQFFSQELRFLGFTFNEQGMLPNQDALEAITNIPPPKTLKALRRFIGKTSFYRFFFPKLSEVEKPLTDMLKKDVPFVWTEECDVAMLRIKEMIKKVARLKLPDFNKEFLLYCDASQDTFAAALIQCEDDGTMRPIAFFSRRNPERKHLLSSVELELRCIVEVMKKFRVWLLGGFTRIFTDHKLLKKLIEINTDRKLYYYINCLNEYAYTLEYLPGSKNTVADCLTRVNLRRILYPATILIRNPPFDVKELKENELKDEEEDTAPTFNYPILKEDDNSKIEEFKESSQGRESPPVKEGEEYKDNEITEKDKEELFKSFHDELGHGCYERIYPLIKMRRSWKNLSKDLKQYLARCKVCLKRNEIPKVKTMEKHVTAERPFQLMNLDLMGPFAVSLHGNKYILGLVDINSKYAIMEPLQTAKGEEILETIERCLFYKHGSPEVIRCDNAAYFRGELFRTIEERYGTKIDFGTAYWHESSAPIERLFRTVQATIAKLSEGVYSNWCHILHRAIFCYNTMYHTSTHTTPYKIIHGYNPILKYDIQNCKDKIGYIAGKESLDDREASFMLAKKMSECINAKKDQLPNKSYISKMEKLKPGVPILVKLPIQLKRGEIGKFEFKWHDGFEIVKQVGNSYMVKRRGKGRPRKIHINHIKLDSSEEEDTIF</sequence>
<feature type="region of interest" description="Disordered" evidence="3">
    <location>
        <begin position="298"/>
        <end position="320"/>
    </location>
</feature>
<evidence type="ECO:0000313" key="6">
    <source>
        <dbReference type="WBParaSite" id="SPAL_0001175800.1"/>
    </source>
</evidence>
<dbReference type="Proteomes" id="UP000046392">
    <property type="component" value="Unplaced"/>
</dbReference>
<dbReference type="InterPro" id="IPR036397">
    <property type="entry name" value="RNaseH_sf"/>
</dbReference>
<dbReference type="InterPro" id="IPR043502">
    <property type="entry name" value="DNA/RNA_pol_sf"/>
</dbReference>
<dbReference type="GO" id="GO:0003676">
    <property type="term" value="F:nucleic acid binding"/>
    <property type="evidence" value="ECO:0007669"/>
    <property type="project" value="InterPro"/>
</dbReference>
<dbReference type="STRING" id="174720.A0A0N5C180"/>
<dbReference type="InterPro" id="IPR001584">
    <property type="entry name" value="Integrase_cat-core"/>
</dbReference>
<keyword evidence="2" id="KW-0511">Multifunctional enzyme</keyword>
<proteinExistence type="predicted"/>
<organism evidence="5 6">
    <name type="scientific">Strongyloides papillosus</name>
    <name type="common">Intestinal threadworm</name>
    <dbReference type="NCBI Taxonomy" id="174720"/>
    <lineage>
        <taxon>Eukaryota</taxon>
        <taxon>Metazoa</taxon>
        <taxon>Ecdysozoa</taxon>
        <taxon>Nematoda</taxon>
        <taxon>Chromadorea</taxon>
        <taxon>Rhabditida</taxon>
        <taxon>Tylenchina</taxon>
        <taxon>Panagrolaimomorpha</taxon>
        <taxon>Strongyloidoidea</taxon>
        <taxon>Strongyloididae</taxon>
        <taxon>Strongyloides</taxon>
    </lineage>
</organism>
<dbReference type="Gene3D" id="1.10.340.70">
    <property type="match status" value="1"/>
</dbReference>
<dbReference type="Pfam" id="PF17921">
    <property type="entry name" value="Integrase_H2C2"/>
    <property type="match status" value="1"/>
</dbReference>
<dbReference type="GO" id="GO:0042575">
    <property type="term" value="C:DNA polymerase complex"/>
    <property type="evidence" value="ECO:0007669"/>
    <property type="project" value="UniProtKB-ARBA"/>
</dbReference>
<dbReference type="InterPro" id="IPR041577">
    <property type="entry name" value="RT_RNaseH_2"/>
</dbReference>
<protein>
    <recommendedName>
        <fullName evidence="1">RNA-directed DNA polymerase</fullName>
        <ecNumber evidence="1">2.7.7.49</ecNumber>
    </recommendedName>
</protein>
<dbReference type="Gene3D" id="3.30.420.10">
    <property type="entry name" value="Ribonuclease H-like superfamily/Ribonuclease H"/>
    <property type="match status" value="1"/>
</dbReference>
<evidence type="ECO:0000256" key="3">
    <source>
        <dbReference type="SAM" id="MobiDB-lite"/>
    </source>
</evidence>
<dbReference type="GO" id="GO:0003964">
    <property type="term" value="F:RNA-directed DNA polymerase activity"/>
    <property type="evidence" value="ECO:0007669"/>
    <property type="project" value="UniProtKB-EC"/>
</dbReference>
<dbReference type="InterPro" id="IPR041588">
    <property type="entry name" value="Integrase_H2C2"/>
</dbReference>
<dbReference type="AlphaFoldDB" id="A0A0N5C180"/>
<dbReference type="PROSITE" id="PS50994">
    <property type="entry name" value="INTEGRASE"/>
    <property type="match status" value="1"/>
</dbReference>
<evidence type="ECO:0000256" key="2">
    <source>
        <dbReference type="ARBA" id="ARBA00023268"/>
    </source>
</evidence>
<dbReference type="InterPro" id="IPR050951">
    <property type="entry name" value="Retrovirus_Pol_polyprotein"/>
</dbReference>
<feature type="domain" description="Integrase catalytic" evidence="4">
    <location>
        <begin position="390"/>
        <end position="549"/>
    </location>
</feature>
<dbReference type="InterPro" id="IPR012337">
    <property type="entry name" value="RNaseH-like_sf"/>
</dbReference>
<evidence type="ECO:0000313" key="5">
    <source>
        <dbReference type="Proteomes" id="UP000046392"/>
    </source>
</evidence>
<dbReference type="SUPFAM" id="SSF56672">
    <property type="entry name" value="DNA/RNA polymerases"/>
    <property type="match status" value="1"/>
</dbReference>
<dbReference type="InterPro" id="IPR043128">
    <property type="entry name" value="Rev_trsase/Diguanyl_cyclase"/>
</dbReference>
<accession>A0A0N5C180</accession>
<dbReference type="Gene3D" id="3.30.70.270">
    <property type="match status" value="2"/>
</dbReference>
<dbReference type="FunFam" id="3.30.70.270:FF:000020">
    <property type="entry name" value="Transposon Tf2-6 polyprotein-like Protein"/>
    <property type="match status" value="1"/>
</dbReference>